<reference evidence="3 4" key="1">
    <citation type="journal article" date="2015" name="Genome Biol. Evol.">
        <title>The genome of winter moth (Operophtera brumata) provides a genomic perspective on sexual dimorphism and phenology.</title>
        <authorList>
            <person name="Derks M.F."/>
            <person name="Smit S."/>
            <person name="Salis L."/>
            <person name="Schijlen E."/>
            <person name="Bossers A."/>
            <person name="Mateman C."/>
            <person name="Pijl A.S."/>
            <person name="de Ridder D."/>
            <person name="Groenen M.A."/>
            <person name="Visser M.E."/>
            <person name="Megens H.J."/>
        </authorList>
    </citation>
    <scope>NUCLEOTIDE SEQUENCE [LARGE SCALE GENOMIC DNA]</scope>
    <source>
        <strain evidence="3">WM2013NL</strain>
        <tissue evidence="3">Head and thorax</tissue>
    </source>
</reference>
<dbReference type="Proteomes" id="UP000037510">
    <property type="component" value="Unassembled WGS sequence"/>
</dbReference>
<keyword evidence="1" id="KW-0862">Zinc</keyword>
<dbReference type="Pfam" id="PF10551">
    <property type="entry name" value="MULE"/>
    <property type="match status" value="1"/>
</dbReference>
<sequence>VVLDWVFAKSLGYNQAAAPAVLPAVGEAQAAPVTALSSCVPAAIAASTSGSLWQTRSLSKRRLEEEGGSNGSWDSDFDLAAASLRHTRALCPSEEDRSDQCYRCGEPGHKAGACHAKPRCTLCVAADRPAEHRFGTKACAAPTRRGVLEVGKMLNVYYVVYRWPDAAPHLLFESVASSMRKWRRAAQPPVPASLEGLGVALSEHPRHSEMLLATVSAGGAHAIILHMSGSSSCLQACNSLIVDGTFLTVPAGMPASQVLTLHCVIEGHNFHPIIALMQNRRRSLYEVVLQRIWQAAGHPHPAHIITDFEPALQAALGSVSGVRVQGCMFHYVQALLRRARSTGLHVQRNSQGWQLVRLYCALALLPAARVPLALAEVPHIAAAEGLPYNVDYHNYFVSHWMGRVTPEVFSVHGRAHQTSNVAESFHAALRRSLGPAPNIWRFT</sequence>
<evidence type="ECO:0000313" key="4">
    <source>
        <dbReference type="Proteomes" id="UP000037510"/>
    </source>
</evidence>
<keyword evidence="4" id="KW-1185">Reference proteome</keyword>
<evidence type="ECO:0000313" key="3">
    <source>
        <dbReference type="EMBL" id="KOB63414.1"/>
    </source>
</evidence>
<feature type="domain" description="CCHC-type" evidence="2">
    <location>
        <begin position="101"/>
        <end position="114"/>
    </location>
</feature>
<feature type="non-terminal residue" evidence="3">
    <location>
        <position position="1"/>
    </location>
</feature>
<dbReference type="InterPro" id="IPR001878">
    <property type="entry name" value="Znf_CCHC"/>
</dbReference>
<proteinExistence type="predicted"/>
<evidence type="ECO:0000256" key="1">
    <source>
        <dbReference type="PROSITE-ProRule" id="PRU00047"/>
    </source>
</evidence>
<accession>A0A0L7KKL1</accession>
<dbReference type="EMBL" id="JTDY01009492">
    <property type="protein sequence ID" value="KOB63414.1"/>
    <property type="molecule type" value="Genomic_DNA"/>
</dbReference>
<gene>
    <name evidence="3" type="ORF">OBRU01_24846</name>
</gene>
<comment type="caution">
    <text evidence="3">The sequence shown here is derived from an EMBL/GenBank/DDBJ whole genome shotgun (WGS) entry which is preliminary data.</text>
</comment>
<dbReference type="GO" id="GO:0008270">
    <property type="term" value="F:zinc ion binding"/>
    <property type="evidence" value="ECO:0007669"/>
    <property type="project" value="UniProtKB-KW"/>
</dbReference>
<dbReference type="GO" id="GO:0003676">
    <property type="term" value="F:nucleic acid binding"/>
    <property type="evidence" value="ECO:0007669"/>
    <property type="project" value="InterPro"/>
</dbReference>
<organism evidence="3 4">
    <name type="scientific">Operophtera brumata</name>
    <name type="common">Winter moth</name>
    <name type="synonym">Phalaena brumata</name>
    <dbReference type="NCBI Taxonomy" id="104452"/>
    <lineage>
        <taxon>Eukaryota</taxon>
        <taxon>Metazoa</taxon>
        <taxon>Ecdysozoa</taxon>
        <taxon>Arthropoda</taxon>
        <taxon>Hexapoda</taxon>
        <taxon>Insecta</taxon>
        <taxon>Pterygota</taxon>
        <taxon>Neoptera</taxon>
        <taxon>Endopterygota</taxon>
        <taxon>Lepidoptera</taxon>
        <taxon>Glossata</taxon>
        <taxon>Ditrysia</taxon>
        <taxon>Geometroidea</taxon>
        <taxon>Geometridae</taxon>
        <taxon>Larentiinae</taxon>
        <taxon>Operophtera</taxon>
    </lineage>
</organism>
<keyword evidence="1" id="KW-0479">Metal-binding</keyword>
<dbReference type="AlphaFoldDB" id="A0A0L7KKL1"/>
<keyword evidence="1" id="KW-0863">Zinc-finger</keyword>
<dbReference type="PROSITE" id="PS50158">
    <property type="entry name" value="ZF_CCHC"/>
    <property type="match status" value="1"/>
</dbReference>
<dbReference type="InterPro" id="IPR018289">
    <property type="entry name" value="MULE_transposase_dom"/>
</dbReference>
<name>A0A0L7KKL1_OPEBR</name>
<evidence type="ECO:0000259" key="2">
    <source>
        <dbReference type="PROSITE" id="PS50158"/>
    </source>
</evidence>
<feature type="non-terminal residue" evidence="3">
    <location>
        <position position="443"/>
    </location>
</feature>
<protein>
    <recommendedName>
        <fullName evidence="2">CCHC-type domain-containing protein</fullName>
    </recommendedName>
</protein>